<comment type="caution">
    <text evidence="2">The sequence shown here is derived from an EMBL/GenBank/DDBJ whole genome shotgun (WGS) entry which is preliminary data.</text>
</comment>
<feature type="region of interest" description="Disordered" evidence="1">
    <location>
        <begin position="274"/>
        <end position="312"/>
    </location>
</feature>
<protein>
    <submittedName>
        <fullName evidence="2">Uncharacterized protein</fullName>
    </submittedName>
</protein>
<dbReference type="OrthoDB" id="439450at2759"/>
<keyword evidence="3" id="KW-1185">Reference proteome</keyword>
<accession>A0A1Q9EQG5</accession>
<evidence type="ECO:0000313" key="2">
    <source>
        <dbReference type="EMBL" id="OLQ09660.1"/>
    </source>
</evidence>
<reference evidence="2 3" key="1">
    <citation type="submission" date="2016-02" db="EMBL/GenBank/DDBJ databases">
        <title>Genome analysis of coral dinoflagellate symbionts highlights evolutionary adaptations to a symbiotic lifestyle.</title>
        <authorList>
            <person name="Aranda M."/>
            <person name="Li Y."/>
            <person name="Liew Y.J."/>
            <person name="Baumgarten S."/>
            <person name="Simakov O."/>
            <person name="Wilson M."/>
            <person name="Piel J."/>
            <person name="Ashoor H."/>
            <person name="Bougouffa S."/>
            <person name="Bajic V.B."/>
            <person name="Ryu T."/>
            <person name="Ravasi T."/>
            <person name="Bayer T."/>
            <person name="Micklem G."/>
            <person name="Kim H."/>
            <person name="Bhak J."/>
            <person name="Lajeunesse T.C."/>
            <person name="Voolstra C.R."/>
        </authorList>
    </citation>
    <scope>NUCLEOTIDE SEQUENCE [LARGE SCALE GENOMIC DNA]</scope>
    <source>
        <strain evidence="2 3">CCMP2467</strain>
    </source>
</reference>
<evidence type="ECO:0000256" key="1">
    <source>
        <dbReference type="SAM" id="MobiDB-lite"/>
    </source>
</evidence>
<feature type="compositionally biased region" description="Basic and acidic residues" evidence="1">
    <location>
        <begin position="184"/>
        <end position="198"/>
    </location>
</feature>
<feature type="compositionally biased region" description="Basic and acidic residues" evidence="1">
    <location>
        <begin position="285"/>
        <end position="296"/>
    </location>
</feature>
<proteinExistence type="predicted"/>
<feature type="region of interest" description="Disordered" evidence="1">
    <location>
        <begin position="32"/>
        <end position="85"/>
    </location>
</feature>
<gene>
    <name evidence="2" type="ORF">AK812_SmicGene6736</name>
</gene>
<organism evidence="2 3">
    <name type="scientific">Symbiodinium microadriaticum</name>
    <name type="common">Dinoflagellate</name>
    <name type="synonym">Zooxanthella microadriatica</name>
    <dbReference type="NCBI Taxonomy" id="2951"/>
    <lineage>
        <taxon>Eukaryota</taxon>
        <taxon>Sar</taxon>
        <taxon>Alveolata</taxon>
        <taxon>Dinophyceae</taxon>
        <taxon>Suessiales</taxon>
        <taxon>Symbiodiniaceae</taxon>
        <taxon>Symbiodinium</taxon>
    </lineage>
</organism>
<feature type="compositionally biased region" description="Basic and acidic residues" evidence="1">
    <location>
        <begin position="108"/>
        <end position="122"/>
    </location>
</feature>
<sequence>MTFVPAGGEQVRQLLAVIRVWRQQAGGGAIEVDTQTADEVGPAPQQPADLGRWVPPLDAEQWTGSLPSSAVPPDSSQGDPHEPTDDDLLQALEEFERQEQELGAVGNENREEAPLSGGADERLEHRLRDRGDKAEFKQDVATTVTCEEAFETQVATCVSSIYVMSPPTTDDHTDHDDNDQGPETTKETSKRQPGDQHQDLRILRERYFPPGTGAFAQDPRDDRWQWDVDKTRQFLDEEATMVDDIKKKKLTSRDDLGLPLPPTDLKLKAIAKIQRSNAAQASKQEAAKAEKEDKPKAPPAANKRRGRGGVTEEVDVDLGNVDVEFLNYKGLVMTKKQKAAFAARAAKAKKKQEFGKLSFALWQ</sequence>
<dbReference type="Proteomes" id="UP000186817">
    <property type="component" value="Unassembled WGS sequence"/>
</dbReference>
<dbReference type="EMBL" id="LSRX01000093">
    <property type="protein sequence ID" value="OLQ09660.1"/>
    <property type="molecule type" value="Genomic_DNA"/>
</dbReference>
<dbReference type="AlphaFoldDB" id="A0A1Q9EQG5"/>
<name>A0A1Q9EQG5_SYMMI</name>
<feature type="region of interest" description="Disordered" evidence="1">
    <location>
        <begin position="166"/>
        <end position="198"/>
    </location>
</feature>
<feature type="compositionally biased region" description="Polar residues" evidence="1">
    <location>
        <begin position="62"/>
        <end position="78"/>
    </location>
</feature>
<feature type="region of interest" description="Disordered" evidence="1">
    <location>
        <begin position="101"/>
        <end position="122"/>
    </location>
</feature>
<evidence type="ECO:0000313" key="3">
    <source>
        <dbReference type="Proteomes" id="UP000186817"/>
    </source>
</evidence>